<keyword evidence="3" id="KW-1185">Reference proteome</keyword>
<gene>
    <name evidence="2" type="ORF">DKG75_18895</name>
</gene>
<dbReference type="PANTHER" id="PTHR39624">
    <property type="entry name" value="PROTEIN INVOLVED IN RIMO-MEDIATED BETA-METHYLTHIOLATION OF RIBOSOMAL PROTEIN S12 YCAO"/>
    <property type="match status" value="1"/>
</dbReference>
<dbReference type="InterPro" id="IPR015946">
    <property type="entry name" value="KH_dom-like_a/b"/>
</dbReference>
<feature type="compositionally biased region" description="Low complexity" evidence="1">
    <location>
        <begin position="1"/>
        <end position="13"/>
    </location>
</feature>
<evidence type="ECO:0000256" key="1">
    <source>
        <dbReference type="SAM" id="MobiDB-lite"/>
    </source>
</evidence>
<dbReference type="Proteomes" id="UP000246077">
    <property type="component" value="Unassembled WGS sequence"/>
</dbReference>
<organism evidence="2 3">
    <name type="scientific">Zavarzinia compransoris</name>
    <dbReference type="NCBI Taxonomy" id="1264899"/>
    <lineage>
        <taxon>Bacteria</taxon>
        <taxon>Pseudomonadati</taxon>
        <taxon>Pseudomonadota</taxon>
        <taxon>Alphaproteobacteria</taxon>
        <taxon>Rhodospirillales</taxon>
        <taxon>Zavarziniaceae</taxon>
        <taxon>Zavarzinia</taxon>
    </lineage>
</organism>
<evidence type="ECO:0000313" key="3">
    <source>
        <dbReference type="Proteomes" id="UP000246077"/>
    </source>
</evidence>
<reference evidence="3" key="1">
    <citation type="submission" date="2018-05" db="EMBL/GenBank/DDBJ databases">
        <title>Zavarzinia sp. HR-AS.</title>
        <authorList>
            <person name="Lee Y."/>
            <person name="Jeon C.O."/>
        </authorList>
    </citation>
    <scope>NUCLEOTIDE SEQUENCE [LARGE SCALE GENOMIC DNA]</scope>
    <source>
        <strain evidence="3">DSM 1231</strain>
    </source>
</reference>
<dbReference type="PANTHER" id="PTHR39624:SF2">
    <property type="entry name" value="OSMC-LIKE PROTEIN"/>
    <property type="match status" value="1"/>
</dbReference>
<name>A0A317DX51_9PROT</name>
<proteinExistence type="predicted"/>
<dbReference type="EMBL" id="QGLF01000005">
    <property type="protein sequence ID" value="PWR19032.1"/>
    <property type="molecule type" value="Genomic_DNA"/>
</dbReference>
<evidence type="ECO:0000313" key="2">
    <source>
        <dbReference type="EMBL" id="PWR19032.1"/>
    </source>
</evidence>
<evidence type="ECO:0008006" key="4">
    <source>
        <dbReference type="Google" id="ProtNLM"/>
    </source>
</evidence>
<protein>
    <recommendedName>
        <fullName evidence="4">Osmotically inducible protein OsmC</fullName>
    </recommendedName>
</protein>
<dbReference type="SUPFAM" id="SSF82784">
    <property type="entry name" value="OsmC-like"/>
    <property type="match status" value="1"/>
</dbReference>
<dbReference type="AlphaFoldDB" id="A0A317DX51"/>
<comment type="caution">
    <text evidence="2">The sequence shown here is derived from an EMBL/GenBank/DDBJ whole genome shotgun (WGS) entry which is preliminary data.</text>
</comment>
<dbReference type="InterPro" id="IPR003718">
    <property type="entry name" value="OsmC/Ohr_fam"/>
</dbReference>
<feature type="region of interest" description="Disordered" evidence="1">
    <location>
        <begin position="1"/>
        <end position="27"/>
    </location>
</feature>
<dbReference type="Pfam" id="PF02566">
    <property type="entry name" value="OsmC"/>
    <property type="match status" value="1"/>
</dbReference>
<dbReference type="Gene3D" id="3.30.300.20">
    <property type="match status" value="1"/>
</dbReference>
<accession>A0A317DX51</accession>
<sequence>MPRIGTGRPPGGRMSEQQRHEVTVRESGNGRFGQVVTVGRHVFGADEHEAMGGLDTGPDPFELVMAGLGACTTMTIRMYAARKNWPLDDVSVVVRQMKVVTAEGKPLRDRFIRRITLSGALDAGQRARLIEIADHCPVSKLLTAGAEVTAVDAEGTGA</sequence>
<dbReference type="InterPro" id="IPR036102">
    <property type="entry name" value="OsmC/Ohrsf"/>
</dbReference>
<dbReference type="OrthoDB" id="9789573at2"/>